<evidence type="ECO:0000256" key="1">
    <source>
        <dbReference type="ARBA" id="ARBA00022490"/>
    </source>
</evidence>
<dbReference type="GO" id="GO:0045947">
    <property type="term" value="P:negative regulation of translational initiation"/>
    <property type="evidence" value="ECO:0007669"/>
    <property type="project" value="UniProtKB-UniRule"/>
</dbReference>
<reference evidence="5 6" key="1">
    <citation type="submission" date="2010-08" db="EMBL/GenBank/DDBJ databases">
        <title>The draft genome of Desulfovibrio fructosovorans JJ.</title>
        <authorList>
            <consortium name="US DOE Joint Genome Institute (JGI-PGF)"/>
            <person name="Lucas S."/>
            <person name="Copeland A."/>
            <person name="Lapidus A."/>
            <person name="Cheng J.-F."/>
            <person name="Bruce D."/>
            <person name="Goodwin L."/>
            <person name="Pitluck S."/>
            <person name="Land M.L."/>
            <person name="Hauser L."/>
            <person name="Chang Y.-J."/>
            <person name="Jeffries C."/>
            <person name="Wall J.D."/>
            <person name="Stahl D.A."/>
            <person name="Arkin A.P."/>
            <person name="Dehal P."/>
            <person name="Stolyar S.M."/>
            <person name="Hazen T.C."/>
            <person name="Woyke T.J."/>
        </authorList>
    </citation>
    <scope>NUCLEOTIDE SEQUENCE [LARGE SCALE GENOMIC DNA]</scope>
    <source>
        <strain evidence="5 6">JJ</strain>
    </source>
</reference>
<keyword evidence="4" id="KW-1005">Bacterial flagellum biogenesis</keyword>
<comment type="similarity">
    <text evidence="4">Belongs to the CsrA/RsmA family.</text>
</comment>
<comment type="subcellular location">
    <subcellularLocation>
        <location evidence="4">Cytoplasm</location>
    </subcellularLocation>
</comment>
<dbReference type="Proteomes" id="UP000006250">
    <property type="component" value="Unassembled WGS sequence"/>
</dbReference>
<evidence type="ECO:0000256" key="4">
    <source>
        <dbReference type="HAMAP-Rule" id="MF_00167"/>
    </source>
</evidence>
<dbReference type="Gene3D" id="2.60.40.4380">
    <property type="entry name" value="Translational regulator CsrA"/>
    <property type="match status" value="1"/>
</dbReference>
<protein>
    <recommendedName>
        <fullName evidence="4">Translational regulator CsrA</fullName>
    </recommendedName>
</protein>
<dbReference type="GO" id="GO:0006109">
    <property type="term" value="P:regulation of carbohydrate metabolic process"/>
    <property type="evidence" value="ECO:0007669"/>
    <property type="project" value="InterPro"/>
</dbReference>
<evidence type="ECO:0000313" key="6">
    <source>
        <dbReference type="Proteomes" id="UP000006250"/>
    </source>
</evidence>
<proteinExistence type="inferred from homology"/>
<dbReference type="STRING" id="596151.DesfrDRAFT_2969"/>
<comment type="function">
    <text evidence="4">A translational regulator that binds mRNA to regulate translation initiation and/or mRNA stability. Usually binds in the 5'-UTR at or near the Shine-Dalgarno sequence preventing ribosome-binding, thus repressing translation. Its main target seems to be the major flagellin gene, while its function is anatagonized by FliW.</text>
</comment>
<dbReference type="InterPro" id="IPR036107">
    <property type="entry name" value="CsrA_sf"/>
</dbReference>
<comment type="caution">
    <text evidence="5">The sequence shown here is derived from an EMBL/GenBank/DDBJ whole genome shotgun (WGS) entry which is preliminary data.</text>
</comment>
<dbReference type="SUPFAM" id="SSF117130">
    <property type="entry name" value="CsrA-like"/>
    <property type="match status" value="1"/>
</dbReference>
<sequence length="94" mass="10633">MDFFTPETSLGARAFMLILTRRPGESLHLGDNIKITVLGVQGKQIKIGLEVPDDMQVYREEVYLRVLEQNRQALCAMDSDVLAAAKLWPKKTNE</sequence>
<dbReference type="NCBIfam" id="TIGR00202">
    <property type="entry name" value="csrA"/>
    <property type="match status" value="1"/>
</dbReference>
<dbReference type="eggNOG" id="COG1551">
    <property type="taxonomic scope" value="Bacteria"/>
</dbReference>
<dbReference type="GO" id="GO:0044781">
    <property type="term" value="P:bacterial-type flagellum organization"/>
    <property type="evidence" value="ECO:0007669"/>
    <property type="project" value="UniProtKB-KW"/>
</dbReference>
<gene>
    <name evidence="4" type="primary">csrA</name>
    <name evidence="5" type="ORF">DesfrDRAFT_2969</name>
</gene>
<evidence type="ECO:0000313" key="5">
    <source>
        <dbReference type="EMBL" id="EFL50280.1"/>
    </source>
</evidence>
<dbReference type="EMBL" id="AECZ01000022">
    <property type="protein sequence ID" value="EFL50280.1"/>
    <property type="molecule type" value="Genomic_DNA"/>
</dbReference>
<evidence type="ECO:0000256" key="2">
    <source>
        <dbReference type="ARBA" id="ARBA00022845"/>
    </source>
</evidence>
<dbReference type="GO" id="GO:0005829">
    <property type="term" value="C:cytosol"/>
    <property type="evidence" value="ECO:0007669"/>
    <property type="project" value="TreeGrafter"/>
</dbReference>
<evidence type="ECO:0000256" key="3">
    <source>
        <dbReference type="ARBA" id="ARBA00022884"/>
    </source>
</evidence>
<keyword evidence="4" id="KW-0678">Repressor</keyword>
<dbReference type="PANTHER" id="PTHR34984">
    <property type="entry name" value="CARBON STORAGE REGULATOR"/>
    <property type="match status" value="1"/>
</dbReference>
<accession>E1JZC0</accession>
<dbReference type="InterPro" id="IPR003751">
    <property type="entry name" value="CsrA"/>
</dbReference>
<name>E1JZC0_SOLFR</name>
<dbReference type="Pfam" id="PF02599">
    <property type="entry name" value="CsrA"/>
    <property type="match status" value="1"/>
</dbReference>
<dbReference type="GO" id="GO:0048027">
    <property type="term" value="F:mRNA 5'-UTR binding"/>
    <property type="evidence" value="ECO:0007669"/>
    <property type="project" value="UniProtKB-UniRule"/>
</dbReference>
<dbReference type="GO" id="GO:1902208">
    <property type="term" value="P:regulation of bacterial-type flagellum assembly"/>
    <property type="evidence" value="ECO:0007669"/>
    <property type="project" value="UniProtKB-UniRule"/>
</dbReference>
<comment type="subunit">
    <text evidence="4">Homodimer; the beta-strands of each monomer intercalate to form a hydrophobic core, while the alpha-helices form wings that extend away from the core.</text>
</comment>
<organism evidence="5 6">
    <name type="scientific">Solidesulfovibrio fructosivorans JJ]</name>
    <dbReference type="NCBI Taxonomy" id="596151"/>
    <lineage>
        <taxon>Bacteria</taxon>
        <taxon>Pseudomonadati</taxon>
        <taxon>Thermodesulfobacteriota</taxon>
        <taxon>Desulfovibrionia</taxon>
        <taxon>Desulfovibrionales</taxon>
        <taxon>Desulfovibrionaceae</taxon>
        <taxon>Solidesulfovibrio</taxon>
    </lineage>
</organism>
<dbReference type="NCBIfam" id="NF002469">
    <property type="entry name" value="PRK01712.1"/>
    <property type="match status" value="1"/>
</dbReference>
<dbReference type="GO" id="GO:0006402">
    <property type="term" value="P:mRNA catabolic process"/>
    <property type="evidence" value="ECO:0007669"/>
    <property type="project" value="InterPro"/>
</dbReference>
<keyword evidence="2 4" id="KW-0810">Translation regulation</keyword>
<dbReference type="PANTHER" id="PTHR34984:SF1">
    <property type="entry name" value="CARBON STORAGE REGULATOR"/>
    <property type="match status" value="1"/>
</dbReference>
<dbReference type="HAMAP" id="MF_00167">
    <property type="entry name" value="CsrA"/>
    <property type="match status" value="1"/>
</dbReference>
<keyword evidence="6" id="KW-1185">Reference proteome</keyword>
<keyword evidence="1 4" id="KW-0963">Cytoplasm</keyword>
<keyword evidence="3 4" id="KW-0694">RNA-binding</keyword>
<dbReference type="AlphaFoldDB" id="E1JZC0"/>